<organism evidence="4 5">
    <name type="scientific">Gregarina niphandrodes</name>
    <name type="common">Septate eugregarine</name>
    <dbReference type="NCBI Taxonomy" id="110365"/>
    <lineage>
        <taxon>Eukaryota</taxon>
        <taxon>Sar</taxon>
        <taxon>Alveolata</taxon>
        <taxon>Apicomplexa</taxon>
        <taxon>Conoidasida</taxon>
        <taxon>Gregarinasina</taxon>
        <taxon>Eugregarinorida</taxon>
        <taxon>Gregarinidae</taxon>
        <taxon>Gregarina</taxon>
    </lineage>
</organism>
<dbReference type="Gene3D" id="1.20.1270.10">
    <property type="match status" value="1"/>
</dbReference>
<dbReference type="GO" id="GO:0005829">
    <property type="term" value="C:cytosol"/>
    <property type="evidence" value="ECO:0007669"/>
    <property type="project" value="TreeGrafter"/>
</dbReference>
<dbReference type="AlphaFoldDB" id="A0A023AX26"/>
<proteinExistence type="predicted"/>
<dbReference type="PANTHER" id="PTHR45639">
    <property type="entry name" value="HSC70CB, ISOFORM G-RELATED"/>
    <property type="match status" value="1"/>
</dbReference>
<dbReference type="SUPFAM" id="SSF100934">
    <property type="entry name" value="Heat shock protein 70kD (HSP70), C-terminal subdomain"/>
    <property type="match status" value="1"/>
</dbReference>
<protein>
    <submittedName>
        <fullName evidence="4">Uncharacterized protein</fullName>
    </submittedName>
</protein>
<evidence type="ECO:0000256" key="3">
    <source>
        <dbReference type="SAM" id="MobiDB-lite"/>
    </source>
</evidence>
<dbReference type="PANTHER" id="PTHR45639:SF28">
    <property type="entry name" value="HEAT SHOCK PROTEIN-LIKE PROTEIN"/>
    <property type="match status" value="1"/>
</dbReference>
<gene>
    <name evidence="4" type="ORF">GNI_177720</name>
</gene>
<reference evidence="4" key="1">
    <citation type="submission" date="2013-12" db="EMBL/GenBank/DDBJ databases">
        <authorList>
            <person name="Omoto C.K."/>
            <person name="Sibley D."/>
            <person name="Venepally P."/>
            <person name="Hadjithomas M."/>
            <person name="Karamycheva S."/>
            <person name="Brunk B."/>
            <person name="Roos D."/>
            <person name="Caler E."/>
            <person name="Lorenzi H."/>
        </authorList>
    </citation>
    <scope>NUCLEOTIDE SEQUENCE</scope>
</reference>
<dbReference type="OrthoDB" id="434160at2759"/>
<name>A0A023AX26_GRENI</name>
<dbReference type="InterPro" id="IPR029048">
    <property type="entry name" value="HSP70_C_sf"/>
</dbReference>
<dbReference type="GO" id="GO:0005634">
    <property type="term" value="C:nucleus"/>
    <property type="evidence" value="ECO:0007669"/>
    <property type="project" value="TreeGrafter"/>
</dbReference>
<keyword evidence="1" id="KW-0547">Nucleotide-binding</keyword>
<accession>A0A023AX26</accession>
<feature type="region of interest" description="Disordered" evidence="3">
    <location>
        <begin position="320"/>
        <end position="383"/>
    </location>
</feature>
<keyword evidence="5" id="KW-1185">Reference proteome</keyword>
<dbReference type="EMBL" id="AFNH02001337">
    <property type="protein sequence ID" value="EZG43291.1"/>
    <property type="molecule type" value="Genomic_DNA"/>
</dbReference>
<dbReference type="Proteomes" id="UP000019763">
    <property type="component" value="Unassembled WGS sequence"/>
</dbReference>
<evidence type="ECO:0000256" key="2">
    <source>
        <dbReference type="ARBA" id="ARBA00022840"/>
    </source>
</evidence>
<dbReference type="GO" id="GO:0005524">
    <property type="term" value="F:ATP binding"/>
    <property type="evidence" value="ECO:0007669"/>
    <property type="project" value="UniProtKB-KW"/>
</dbReference>
<sequence>MLDPRHRVAPYEMREVRPEGVILRFAGQFPAEKLVDENKKPVLIDGSDLLVFAEGMEFHNVAERTITLPTPGVNVNAIEFDVVNYRTVYASAAEAAAASHTTYRVVSRQRLEMNADVKKAIAEDVKKCRLRVRVALDVHGLVSVGGVFEHEVVTEEEFVERFPKKDEKGDIVEGEFEEVKSKRPKVIVRKHVVLAAAVPGVGFARADEKSKLLQREVEECKRDHETQAARAMRNDILSMSFQMRNALQCDSKYFPFVTDADRTVIQTESDLCEQFAEDNDGLSVAEYQPYVDRLNKVWTPVETRYQEWFRKEEEARKQEEEARRHAEEAARVAEVERKKAEQAALQAAAQDHPADGITAQDLPMDDGRDNVTITPDMKTENQG</sequence>
<dbReference type="VEuPathDB" id="CryptoDB:GNI_177720"/>
<dbReference type="GO" id="GO:0140662">
    <property type="term" value="F:ATP-dependent protein folding chaperone"/>
    <property type="evidence" value="ECO:0007669"/>
    <property type="project" value="InterPro"/>
</dbReference>
<evidence type="ECO:0000256" key="1">
    <source>
        <dbReference type="ARBA" id="ARBA00022741"/>
    </source>
</evidence>
<evidence type="ECO:0000313" key="5">
    <source>
        <dbReference type="Proteomes" id="UP000019763"/>
    </source>
</evidence>
<evidence type="ECO:0000313" key="4">
    <source>
        <dbReference type="EMBL" id="EZG43291.1"/>
    </source>
</evidence>
<dbReference type="InterPro" id="IPR013126">
    <property type="entry name" value="Hsp_70_fam"/>
</dbReference>
<dbReference type="GeneID" id="22916020"/>
<dbReference type="RefSeq" id="XP_011133449.1">
    <property type="nucleotide sequence ID" value="XM_011135147.1"/>
</dbReference>
<comment type="caution">
    <text evidence="4">The sequence shown here is derived from an EMBL/GenBank/DDBJ whole genome shotgun (WGS) entry which is preliminary data.</text>
</comment>
<feature type="compositionally biased region" description="Basic and acidic residues" evidence="3">
    <location>
        <begin position="320"/>
        <end position="341"/>
    </location>
</feature>
<keyword evidence="2" id="KW-0067">ATP-binding</keyword>